<evidence type="ECO:0000313" key="18">
    <source>
        <dbReference type="Proteomes" id="UP000245081"/>
    </source>
</evidence>
<feature type="signal peptide" evidence="14">
    <location>
        <begin position="1"/>
        <end position="20"/>
    </location>
</feature>
<keyword evidence="7" id="KW-0406">Ion transport</keyword>
<evidence type="ECO:0000256" key="8">
    <source>
        <dbReference type="ARBA" id="ARBA00023077"/>
    </source>
</evidence>
<dbReference type="PANTHER" id="PTHR30069">
    <property type="entry name" value="TONB-DEPENDENT OUTER MEMBRANE RECEPTOR"/>
    <property type="match status" value="1"/>
</dbReference>
<reference evidence="17 18" key="1">
    <citation type="journal article" date="2018" name="Environ. Microbiol.">
        <title>Isolation and genomic characterization of Novimethylophilus kurashikiensis gen. nov. sp. nov., a new lanthanide-dependent methylotrophic species of Methylophilaceae.</title>
        <authorList>
            <person name="Lv H."/>
            <person name="Sahin N."/>
            <person name="Tani A."/>
        </authorList>
    </citation>
    <scope>NUCLEOTIDE SEQUENCE [LARGE SCALE GENOMIC DNA]</scope>
    <source>
        <strain evidence="17 18">La2-4</strain>
    </source>
</reference>
<dbReference type="Gene3D" id="2.40.170.20">
    <property type="entry name" value="TonB-dependent receptor, beta-barrel domain"/>
    <property type="match status" value="1"/>
</dbReference>
<keyword evidence="6 14" id="KW-0732">Signal</keyword>
<dbReference type="InterPro" id="IPR000531">
    <property type="entry name" value="Beta-barrel_TonB"/>
</dbReference>
<evidence type="ECO:0000259" key="16">
    <source>
        <dbReference type="Pfam" id="PF07715"/>
    </source>
</evidence>
<evidence type="ECO:0000256" key="3">
    <source>
        <dbReference type="ARBA" id="ARBA00022448"/>
    </source>
</evidence>
<protein>
    <submittedName>
        <fullName evidence="17">Vitamin B12 transporter</fullName>
    </submittedName>
</protein>
<dbReference type="Pfam" id="PF00593">
    <property type="entry name" value="TonB_dep_Rec_b-barrel"/>
    <property type="match status" value="1"/>
</dbReference>
<gene>
    <name evidence="17" type="primary">btuB</name>
    <name evidence="17" type="ORF">NMK_1373</name>
</gene>
<sequence>MKKITVAGLAGLLSAVPAYAHDSIYSDDVVVTANRIPQPREAVLADVSVITGEEIARSGQSSLVEVLRTLPGVEIESNGGLGMASAVHLRGTSSQSVVVLVDGLRVGSATLGTTAFEQISPDQVERIEVVRGPASSLYGADAVGGVIQIFTKHGESKPVASVSFGYGSYNTRKATASLSGAIGDTRASLNISTLNTDGISSLRNQTERAADHDAYRNESISASIDHKIVDGHEIGLQIYDSFNHAQFDDDSLFSSHQYMTQRGISLTSRNQITTIWHSTLRVGEGEDALKSFGSSFGENIIRTYQRQYLWQNDVQLPLGTLTLAYDRLEQHVVSLTEFAKTHRNDNGWLASYLLDEGPHSFQFSMRRDDNSQFGQHTTGNIAYGYRFNQFWKVSGSYGTAFRAPTFADLYWPFQDFGPSYGTYQGNPNLKPETSRNREVSLTYDQGHHRVTATAYHNEVNNLLVCCQGLFHDFPTNVGSATINGVTLAYEGWFDRYHLRANSDFQSPKDDETGHLLSRRSRAHGAIYLGQTWDKLELGTEVVSSGARYDDAANTRRLGGYTLVNFTGKYELSPEWSLEGRINNVFDKYYTLATFYGTPYSTPGANLFVGLRWQSK</sequence>
<dbReference type="InterPro" id="IPR039426">
    <property type="entry name" value="TonB-dep_rcpt-like"/>
</dbReference>
<evidence type="ECO:0000256" key="14">
    <source>
        <dbReference type="SAM" id="SignalP"/>
    </source>
</evidence>
<evidence type="ECO:0000256" key="13">
    <source>
        <dbReference type="RuleBase" id="RU003357"/>
    </source>
</evidence>
<evidence type="ECO:0000256" key="11">
    <source>
        <dbReference type="ARBA" id="ARBA00023237"/>
    </source>
</evidence>
<name>A0A2R5F6A8_9PROT</name>
<dbReference type="EMBL" id="BDOQ01000003">
    <property type="protein sequence ID" value="GBG13822.1"/>
    <property type="molecule type" value="Genomic_DNA"/>
</dbReference>
<evidence type="ECO:0000256" key="10">
    <source>
        <dbReference type="ARBA" id="ARBA00023170"/>
    </source>
</evidence>
<dbReference type="AlphaFoldDB" id="A0A2R5F6A8"/>
<dbReference type="InterPro" id="IPR037066">
    <property type="entry name" value="Plug_dom_sf"/>
</dbReference>
<dbReference type="InterPro" id="IPR012910">
    <property type="entry name" value="Plug_dom"/>
</dbReference>
<dbReference type="GO" id="GO:0015889">
    <property type="term" value="P:cobalamin transport"/>
    <property type="evidence" value="ECO:0007669"/>
    <property type="project" value="TreeGrafter"/>
</dbReference>
<dbReference type="GO" id="GO:0009279">
    <property type="term" value="C:cell outer membrane"/>
    <property type="evidence" value="ECO:0007669"/>
    <property type="project" value="UniProtKB-SubCell"/>
</dbReference>
<keyword evidence="3 12" id="KW-0813">Transport</keyword>
<dbReference type="InterPro" id="IPR036942">
    <property type="entry name" value="Beta-barrel_TonB_sf"/>
</dbReference>
<dbReference type="GO" id="GO:0006811">
    <property type="term" value="P:monoatomic ion transport"/>
    <property type="evidence" value="ECO:0007669"/>
    <property type="project" value="UniProtKB-KW"/>
</dbReference>
<keyword evidence="4 12" id="KW-1134">Transmembrane beta strand</keyword>
<comment type="subcellular location">
    <subcellularLocation>
        <location evidence="1 12">Cell outer membrane</location>
        <topology evidence="1 12">Multi-pass membrane protein</topology>
    </subcellularLocation>
</comment>
<keyword evidence="10" id="KW-0675">Receptor</keyword>
<comment type="caution">
    <text evidence="17">The sequence shown here is derived from an EMBL/GenBank/DDBJ whole genome shotgun (WGS) entry which is preliminary data.</text>
</comment>
<dbReference type="Gene3D" id="2.170.130.10">
    <property type="entry name" value="TonB-dependent receptor, plug domain"/>
    <property type="match status" value="1"/>
</dbReference>
<evidence type="ECO:0000313" key="17">
    <source>
        <dbReference type="EMBL" id="GBG13822.1"/>
    </source>
</evidence>
<comment type="similarity">
    <text evidence="2 12 13">Belongs to the TonB-dependent receptor family.</text>
</comment>
<accession>A0A2R5F6A8</accession>
<dbReference type="PANTHER" id="PTHR30069:SF53">
    <property type="entry name" value="COLICIN I RECEPTOR-RELATED"/>
    <property type="match status" value="1"/>
</dbReference>
<feature type="domain" description="TonB-dependent receptor plug" evidence="16">
    <location>
        <begin position="43"/>
        <end position="146"/>
    </location>
</feature>
<keyword evidence="11 12" id="KW-0998">Cell outer membrane</keyword>
<dbReference type="RefSeq" id="WP_109014981.1">
    <property type="nucleotide sequence ID" value="NZ_BDOQ01000003.1"/>
</dbReference>
<evidence type="ECO:0000256" key="1">
    <source>
        <dbReference type="ARBA" id="ARBA00004571"/>
    </source>
</evidence>
<evidence type="ECO:0000256" key="7">
    <source>
        <dbReference type="ARBA" id="ARBA00023065"/>
    </source>
</evidence>
<organism evidence="17 18">
    <name type="scientific">Novimethylophilus kurashikiensis</name>
    <dbReference type="NCBI Taxonomy" id="1825523"/>
    <lineage>
        <taxon>Bacteria</taxon>
        <taxon>Pseudomonadati</taxon>
        <taxon>Pseudomonadota</taxon>
        <taxon>Betaproteobacteria</taxon>
        <taxon>Nitrosomonadales</taxon>
        <taxon>Methylophilaceae</taxon>
        <taxon>Novimethylophilus</taxon>
    </lineage>
</organism>
<evidence type="ECO:0000256" key="12">
    <source>
        <dbReference type="PROSITE-ProRule" id="PRU01360"/>
    </source>
</evidence>
<feature type="domain" description="TonB-dependent receptor-like beta-barrel" evidence="15">
    <location>
        <begin position="168"/>
        <end position="584"/>
    </location>
</feature>
<evidence type="ECO:0000256" key="9">
    <source>
        <dbReference type="ARBA" id="ARBA00023136"/>
    </source>
</evidence>
<evidence type="ECO:0000256" key="4">
    <source>
        <dbReference type="ARBA" id="ARBA00022452"/>
    </source>
</evidence>
<evidence type="ECO:0000256" key="2">
    <source>
        <dbReference type="ARBA" id="ARBA00009810"/>
    </source>
</evidence>
<dbReference type="PROSITE" id="PS52016">
    <property type="entry name" value="TONB_DEPENDENT_REC_3"/>
    <property type="match status" value="1"/>
</dbReference>
<dbReference type="Proteomes" id="UP000245081">
    <property type="component" value="Unassembled WGS sequence"/>
</dbReference>
<dbReference type="Pfam" id="PF07715">
    <property type="entry name" value="Plug"/>
    <property type="match status" value="1"/>
</dbReference>
<proteinExistence type="inferred from homology"/>
<dbReference type="SUPFAM" id="SSF56935">
    <property type="entry name" value="Porins"/>
    <property type="match status" value="1"/>
</dbReference>
<evidence type="ECO:0000259" key="15">
    <source>
        <dbReference type="Pfam" id="PF00593"/>
    </source>
</evidence>
<feature type="chain" id="PRO_5015308981" evidence="14">
    <location>
        <begin position="21"/>
        <end position="615"/>
    </location>
</feature>
<dbReference type="OrthoDB" id="183532at2"/>
<evidence type="ECO:0000256" key="6">
    <source>
        <dbReference type="ARBA" id="ARBA00022729"/>
    </source>
</evidence>
<keyword evidence="8 13" id="KW-0798">TonB box</keyword>
<keyword evidence="9 12" id="KW-0472">Membrane</keyword>
<evidence type="ECO:0000256" key="5">
    <source>
        <dbReference type="ARBA" id="ARBA00022692"/>
    </source>
</evidence>
<keyword evidence="5 12" id="KW-0812">Transmembrane</keyword>
<dbReference type="CDD" id="cd01347">
    <property type="entry name" value="ligand_gated_channel"/>
    <property type="match status" value="1"/>
</dbReference>
<keyword evidence="18" id="KW-1185">Reference proteome</keyword>